<evidence type="ECO:0000256" key="4">
    <source>
        <dbReference type="ARBA" id="ARBA00023157"/>
    </source>
</evidence>
<evidence type="ECO:0000313" key="8">
    <source>
        <dbReference type="Proteomes" id="UP000177528"/>
    </source>
</evidence>
<keyword evidence="3" id="KW-0560">Oxidoreductase</keyword>
<keyword evidence="5" id="KW-0676">Redox-active center</keyword>
<dbReference type="InterPro" id="IPR023753">
    <property type="entry name" value="FAD/NAD-binding_dom"/>
</dbReference>
<name>A0A1G1X315_9BACT</name>
<sequence length="322" mass="33911">MTTPTPYDILIVGYGPAGITAAIYAARKRLTVALIGDLPGGEVRNSGDIENWPGDQHTDGNTLADKLIAHLGDHKDLVTIMQDKVLTITQESPTPSNSPSGKGRKLFITTTEGGKTYTSKTVIYTAGRHPRMLNVPGEAEYKNLGITYCATCDAPLFSGMDVAVVGGGNTGAEAVIMLQKIAKKIYVLQDSDRLIADPVLIANFDKDPNVTIITNTKTTKIAGETMVKSLTYQDVKTGAEHTVAVGGIFVAIGAIPNTGPVKDLVKLDRMGAIEADRYGATNVPGFFAAGDVTNIRDAQIVVAAGQGCSAALSAGDYLSRQQ</sequence>
<evidence type="ECO:0000256" key="1">
    <source>
        <dbReference type="ARBA" id="ARBA00022630"/>
    </source>
</evidence>
<proteinExistence type="predicted"/>
<dbReference type="EMBL" id="MHHR01000024">
    <property type="protein sequence ID" value="OGY33980.1"/>
    <property type="molecule type" value="Genomic_DNA"/>
</dbReference>
<evidence type="ECO:0000259" key="6">
    <source>
        <dbReference type="Pfam" id="PF07992"/>
    </source>
</evidence>
<accession>A0A1G1X315</accession>
<keyword evidence="4" id="KW-1015">Disulfide bond</keyword>
<dbReference type="SUPFAM" id="SSF51905">
    <property type="entry name" value="FAD/NAD(P)-binding domain"/>
    <property type="match status" value="1"/>
</dbReference>
<dbReference type="InterPro" id="IPR008255">
    <property type="entry name" value="Pyr_nucl-diS_OxRdtase_2_AS"/>
</dbReference>
<dbReference type="InterPro" id="IPR050097">
    <property type="entry name" value="Ferredoxin-NADP_redctase_2"/>
</dbReference>
<reference evidence="7 8" key="1">
    <citation type="journal article" date="2016" name="Nat. Commun.">
        <title>Thousands of microbial genomes shed light on interconnected biogeochemical processes in an aquifer system.</title>
        <authorList>
            <person name="Anantharaman K."/>
            <person name="Brown C.T."/>
            <person name="Hug L.A."/>
            <person name="Sharon I."/>
            <person name="Castelle C.J."/>
            <person name="Probst A.J."/>
            <person name="Thomas B.C."/>
            <person name="Singh A."/>
            <person name="Wilkins M.J."/>
            <person name="Karaoz U."/>
            <person name="Brodie E.L."/>
            <person name="Williams K.H."/>
            <person name="Hubbard S.S."/>
            <person name="Banfield J.F."/>
        </authorList>
    </citation>
    <scope>NUCLEOTIDE SEQUENCE [LARGE SCALE GENOMIC DNA]</scope>
</reference>
<dbReference type="PRINTS" id="PR00469">
    <property type="entry name" value="PNDRDTASEII"/>
</dbReference>
<gene>
    <name evidence="7" type="ORF">A3D99_04145</name>
</gene>
<keyword evidence="2" id="KW-0274">FAD</keyword>
<comment type="caution">
    <text evidence="7">The sequence shown here is derived from an EMBL/GenBank/DDBJ whole genome shotgun (WGS) entry which is preliminary data.</text>
</comment>
<evidence type="ECO:0000256" key="5">
    <source>
        <dbReference type="ARBA" id="ARBA00023284"/>
    </source>
</evidence>
<protein>
    <recommendedName>
        <fullName evidence="6">FAD/NAD(P)-binding domain-containing protein</fullName>
    </recommendedName>
</protein>
<dbReference type="GO" id="GO:0016668">
    <property type="term" value="F:oxidoreductase activity, acting on a sulfur group of donors, NAD(P) as acceptor"/>
    <property type="evidence" value="ECO:0007669"/>
    <property type="project" value="UniProtKB-ARBA"/>
</dbReference>
<dbReference type="PANTHER" id="PTHR48105">
    <property type="entry name" value="THIOREDOXIN REDUCTASE 1-RELATED-RELATED"/>
    <property type="match status" value="1"/>
</dbReference>
<dbReference type="InterPro" id="IPR036188">
    <property type="entry name" value="FAD/NAD-bd_sf"/>
</dbReference>
<dbReference type="Proteomes" id="UP000177528">
    <property type="component" value="Unassembled WGS sequence"/>
</dbReference>
<dbReference type="PROSITE" id="PS00573">
    <property type="entry name" value="PYRIDINE_REDOX_2"/>
    <property type="match status" value="1"/>
</dbReference>
<evidence type="ECO:0000256" key="2">
    <source>
        <dbReference type="ARBA" id="ARBA00022827"/>
    </source>
</evidence>
<evidence type="ECO:0000256" key="3">
    <source>
        <dbReference type="ARBA" id="ARBA00023002"/>
    </source>
</evidence>
<dbReference type="AlphaFoldDB" id="A0A1G1X315"/>
<feature type="domain" description="FAD/NAD(P)-binding" evidence="6">
    <location>
        <begin position="7"/>
        <end position="307"/>
    </location>
</feature>
<organism evidence="7 8">
    <name type="scientific">Candidatus Andersenbacteria bacterium RIFCSPHIGHO2_12_FULL_45_11</name>
    <dbReference type="NCBI Taxonomy" id="1797281"/>
    <lineage>
        <taxon>Bacteria</taxon>
        <taxon>Candidatus Anderseniibacteriota</taxon>
    </lineage>
</organism>
<keyword evidence="1" id="KW-0285">Flavoprotein</keyword>
<dbReference type="Gene3D" id="3.50.50.60">
    <property type="entry name" value="FAD/NAD(P)-binding domain"/>
    <property type="match status" value="2"/>
</dbReference>
<evidence type="ECO:0000313" key="7">
    <source>
        <dbReference type="EMBL" id="OGY33980.1"/>
    </source>
</evidence>
<dbReference type="Pfam" id="PF07992">
    <property type="entry name" value="Pyr_redox_2"/>
    <property type="match status" value="1"/>
</dbReference>
<dbReference type="PRINTS" id="PR00368">
    <property type="entry name" value="FADPNR"/>
</dbReference>